<keyword evidence="5 8" id="KW-0812">Transmembrane</keyword>
<dbReference type="EMBL" id="CP132375">
    <property type="protein sequence ID" value="WLS98039.1"/>
    <property type="molecule type" value="Genomic_DNA"/>
</dbReference>
<dbReference type="Gene3D" id="1.10.3470.10">
    <property type="entry name" value="ABC transporter involved in vitamin B12 uptake, BtuC"/>
    <property type="match status" value="1"/>
</dbReference>
<feature type="transmembrane region" description="Helical" evidence="8">
    <location>
        <begin position="299"/>
        <end position="320"/>
    </location>
</feature>
<dbReference type="PANTHER" id="PTHR30472:SF19">
    <property type="entry name" value="PETROBACTIN IMPORT SYSTEM PERMEASE PROTEIN YCLO"/>
    <property type="match status" value="1"/>
</dbReference>
<dbReference type="InterPro" id="IPR037294">
    <property type="entry name" value="ABC_BtuC-like"/>
</dbReference>
<reference evidence="9 10" key="1">
    <citation type="submission" date="2023-08" db="EMBL/GenBank/DDBJ databases">
        <title>Complete genome sequences of 12 bacterial strains from the honey bee gut, resolved with long-read nanopore sequencing.</title>
        <authorList>
            <person name="Kwong W.K."/>
            <person name="Acheampong S."/>
            <person name="Polat M.F."/>
        </authorList>
    </citation>
    <scope>NUCLEOTIDE SEQUENCE [LARGE SCALE GENOMIC DNA]</scope>
    <source>
        <strain evidence="10">wkB9</strain>
    </source>
</reference>
<organism evidence="9 10">
    <name type="scientific">Snodgrassella alvi</name>
    <dbReference type="NCBI Taxonomy" id="1196083"/>
    <lineage>
        <taxon>Bacteria</taxon>
        <taxon>Pseudomonadati</taxon>
        <taxon>Pseudomonadota</taxon>
        <taxon>Betaproteobacteria</taxon>
        <taxon>Neisseriales</taxon>
        <taxon>Neisseriaceae</taxon>
        <taxon>Snodgrassella</taxon>
    </lineage>
</organism>
<evidence type="ECO:0000256" key="2">
    <source>
        <dbReference type="ARBA" id="ARBA00007935"/>
    </source>
</evidence>
<evidence type="ECO:0000256" key="1">
    <source>
        <dbReference type="ARBA" id="ARBA00004651"/>
    </source>
</evidence>
<dbReference type="Pfam" id="PF01032">
    <property type="entry name" value="FecCD"/>
    <property type="match status" value="1"/>
</dbReference>
<feature type="transmembrane region" description="Helical" evidence="8">
    <location>
        <begin position="273"/>
        <end position="293"/>
    </location>
</feature>
<evidence type="ECO:0000256" key="3">
    <source>
        <dbReference type="ARBA" id="ARBA00022448"/>
    </source>
</evidence>
<evidence type="ECO:0000256" key="4">
    <source>
        <dbReference type="ARBA" id="ARBA00022475"/>
    </source>
</evidence>
<dbReference type="InterPro" id="IPR000522">
    <property type="entry name" value="ABC_transptr_permease_BtuC"/>
</dbReference>
<name>A0ABD7Z2Y9_9NEIS</name>
<evidence type="ECO:0000313" key="10">
    <source>
        <dbReference type="Proteomes" id="UP001229773"/>
    </source>
</evidence>
<sequence>MQFNSIMPSHRSGARFFGVLGILLIIASILFMTYGVKGSWDFVLQLRGKKLLMLLTVAYAVGVSTLLFQTLTHNPILTPGLLGYDSLYLLLQTITLFVFGAVGFTSMSVLSKFVIEAPIMMVASLLLFRTLTRNSNGDLARLILTGMIFGVMFRSFNSLLQRLIDPTLFTVAQTSYFAQFTSVNVTMLIIGMSIMLFSTVWIWRMRYQLDVLMLGRNASIALGINYVRLSHSILLWIALLVSVSTALVGPVSFFGLLICALVNTCTPDMKHQLRLPAAFLVAALVLVSGQLIFEQLLGMQGVLSAVIEFCGGIVFLWLVLKRKR</sequence>
<feature type="transmembrane region" description="Helical" evidence="8">
    <location>
        <begin position="176"/>
        <end position="197"/>
    </location>
</feature>
<feature type="transmembrane region" description="Helical" evidence="8">
    <location>
        <begin position="113"/>
        <end position="132"/>
    </location>
</feature>
<evidence type="ECO:0000313" key="9">
    <source>
        <dbReference type="EMBL" id="WLS98039.1"/>
    </source>
</evidence>
<evidence type="ECO:0000256" key="5">
    <source>
        <dbReference type="ARBA" id="ARBA00022692"/>
    </source>
</evidence>
<feature type="transmembrane region" description="Helical" evidence="8">
    <location>
        <begin position="51"/>
        <end position="68"/>
    </location>
</feature>
<evidence type="ECO:0000256" key="7">
    <source>
        <dbReference type="ARBA" id="ARBA00023136"/>
    </source>
</evidence>
<dbReference type="AlphaFoldDB" id="A0ABD7Z2Y9"/>
<feature type="transmembrane region" description="Helical" evidence="8">
    <location>
        <begin position="233"/>
        <end position="261"/>
    </location>
</feature>
<comment type="similarity">
    <text evidence="2">Belongs to the binding-protein-dependent transport system permease family. FecCD subfamily.</text>
</comment>
<proteinExistence type="inferred from homology"/>
<accession>A0ABD7Z2Y9</accession>
<evidence type="ECO:0000256" key="6">
    <source>
        <dbReference type="ARBA" id="ARBA00022989"/>
    </source>
</evidence>
<feature type="transmembrane region" description="Helical" evidence="8">
    <location>
        <begin position="88"/>
        <end position="107"/>
    </location>
</feature>
<feature type="transmembrane region" description="Helical" evidence="8">
    <location>
        <begin position="139"/>
        <end position="156"/>
    </location>
</feature>
<keyword evidence="4" id="KW-1003">Cell membrane</keyword>
<keyword evidence="3" id="KW-0813">Transport</keyword>
<dbReference type="GO" id="GO:0005886">
    <property type="term" value="C:plasma membrane"/>
    <property type="evidence" value="ECO:0007669"/>
    <property type="project" value="UniProtKB-SubCell"/>
</dbReference>
<dbReference type="SUPFAM" id="SSF81345">
    <property type="entry name" value="ABC transporter involved in vitamin B12 uptake, BtuC"/>
    <property type="match status" value="1"/>
</dbReference>
<evidence type="ECO:0000256" key="8">
    <source>
        <dbReference type="SAM" id="Phobius"/>
    </source>
</evidence>
<dbReference type="Proteomes" id="UP001229773">
    <property type="component" value="Chromosome"/>
</dbReference>
<dbReference type="PANTHER" id="PTHR30472">
    <property type="entry name" value="FERRIC ENTEROBACTIN TRANSPORT SYSTEM PERMEASE PROTEIN"/>
    <property type="match status" value="1"/>
</dbReference>
<keyword evidence="7 8" id="KW-0472">Membrane</keyword>
<protein>
    <submittedName>
        <fullName evidence="9">Iron chelate uptake ABC transporter family permease subunit</fullName>
    </submittedName>
</protein>
<comment type="subcellular location">
    <subcellularLocation>
        <location evidence="1">Cell membrane</location>
        <topology evidence="1">Multi-pass membrane protein</topology>
    </subcellularLocation>
</comment>
<keyword evidence="6 8" id="KW-1133">Transmembrane helix</keyword>
<gene>
    <name evidence="9" type="ORF">RAM05_09330</name>
</gene>
<feature type="transmembrane region" description="Helical" evidence="8">
    <location>
        <begin position="12"/>
        <end position="31"/>
    </location>
</feature>